<proteinExistence type="inferred from homology"/>
<evidence type="ECO:0000256" key="1">
    <source>
        <dbReference type="ARBA" id="ARBA00005044"/>
    </source>
</evidence>
<dbReference type="AlphaFoldDB" id="A0A7S2ZU64"/>
<evidence type="ECO:0000256" key="2">
    <source>
        <dbReference type="ARBA" id="ARBA00008014"/>
    </source>
</evidence>
<reference evidence="9" key="1">
    <citation type="submission" date="2021-01" db="EMBL/GenBank/DDBJ databases">
        <authorList>
            <person name="Corre E."/>
            <person name="Pelletier E."/>
            <person name="Niang G."/>
            <person name="Scheremetjew M."/>
            <person name="Finn R."/>
            <person name="Kale V."/>
            <person name="Holt S."/>
            <person name="Cochrane G."/>
            <person name="Meng A."/>
            <person name="Brown T."/>
            <person name="Cohen L."/>
        </authorList>
    </citation>
    <scope>NUCLEOTIDE SEQUENCE</scope>
    <source>
        <strain evidence="9">CCMP 769</strain>
    </source>
</reference>
<name>A0A7S2ZU64_9RHOD</name>
<sequence length="225" mass="23907">MVGFVGSLGVGKLGSVGRADGLCSRKSVVVMGTGNSFGKLFKISTWGESHGIGVGVTIDGCPPRLELSPEDVQKELDRRKPGQSKLTTPRKEDDMAEILSGVVSGKTIGTPIGILVRNKNQIGKDYDNIAVSYRPSHADATYDAKYGIRAVAGGGRSSARETIGRVAAGAVAKKLLKTYSDVDIVGYVQKVQDIAADNIDVDKVTLEDVERYVLRWEAHAFPAGS</sequence>
<evidence type="ECO:0000256" key="6">
    <source>
        <dbReference type="ARBA" id="ARBA00023239"/>
    </source>
</evidence>
<dbReference type="PANTHER" id="PTHR21085">
    <property type="entry name" value="CHORISMATE SYNTHASE"/>
    <property type="match status" value="1"/>
</dbReference>
<feature type="compositionally biased region" description="Basic and acidic residues" evidence="8">
    <location>
        <begin position="71"/>
        <end position="80"/>
    </location>
</feature>
<keyword evidence="6 7" id="KW-0456">Lyase</keyword>
<evidence type="ECO:0000256" key="7">
    <source>
        <dbReference type="RuleBase" id="RU000605"/>
    </source>
</evidence>
<comment type="pathway">
    <text evidence="1 7">Metabolic intermediate biosynthesis; chorismate biosynthesis; chorismate from D-erythrose 4-phosphate and phosphoenolpyruvate: step 7/7.</text>
</comment>
<evidence type="ECO:0000256" key="4">
    <source>
        <dbReference type="ARBA" id="ARBA00022605"/>
    </source>
</evidence>
<evidence type="ECO:0000256" key="8">
    <source>
        <dbReference type="SAM" id="MobiDB-lite"/>
    </source>
</evidence>
<dbReference type="InterPro" id="IPR000453">
    <property type="entry name" value="Chorismate_synth"/>
</dbReference>
<keyword evidence="5 7" id="KW-0057">Aromatic amino acid biosynthesis</keyword>
<evidence type="ECO:0000256" key="5">
    <source>
        <dbReference type="ARBA" id="ARBA00023141"/>
    </source>
</evidence>
<dbReference type="EC" id="4.2.3.5" evidence="3 7"/>
<evidence type="ECO:0000256" key="3">
    <source>
        <dbReference type="ARBA" id="ARBA00013036"/>
    </source>
</evidence>
<comment type="catalytic activity">
    <reaction evidence="7">
        <text>5-O-(1-carboxyvinyl)-3-phosphoshikimate = chorismate + phosphate</text>
        <dbReference type="Rhea" id="RHEA:21020"/>
        <dbReference type="ChEBI" id="CHEBI:29748"/>
        <dbReference type="ChEBI" id="CHEBI:43474"/>
        <dbReference type="ChEBI" id="CHEBI:57701"/>
        <dbReference type="EC" id="4.2.3.5"/>
    </reaction>
</comment>
<dbReference type="GO" id="GO:0005829">
    <property type="term" value="C:cytosol"/>
    <property type="evidence" value="ECO:0007669"/>
    <property type="project" value="TreeGrafter"/>
</dbReference>
<dbReference type="NCBIfam" id="TIGR00033">
    <property type="entry name" value="aroC"/>
    <property type="match status" value="1"/>
</dbReference>
<comment type="cofactor">
    <cofactor evidence="7">
        <name>FMNH2</name>
        <dbReference type="ChEBI" id="CHEBI:57618"/>
    </cofactor>
    <text evidence="7">Reduced FMN (FMNH(2)).</text>
</comment>
<evidence type="ECO:0000313" key="9">
    <source>
        <dbReference type="EMBL" id="CAE0049832.1"/>
    </source>
</evidence>
<dbReference type="Gene3D" id="3.60.150.10">
    <property type="entry name" value="Chorismate synthase AroC"/>
    <property type="match status" value="1"/>
</dbReference>
<dbReference type="PANTHER" id="PTHR21085:SF0">
    <property type="entry name" value="CHORISMATE SYNTHASE"/>
    <property type="match status" value="1"/>
</dbReference>
<dbReference type="EMBL" id="HBHW01023247">
    <property type="protein sequence ID" value="CAE0049832.1"/>
    <property type="molecule type" value="Transcribed_RNA"/>
</dbReference>
<dbReference type="PROSITE" id="PS00788">
    <property type="entry name" value="CHORISMATE_SYNTHASE_2"/>
    <property type="match status" value="1"/>
</dbReference>
<dbReference type="InterPro" id="IPR020541">
    <property type="entry name" value="Chorismate_synthase_CS"/>
</dbReference>
<organism evidence="9">
    <name type="scientific">Rhodosorus marinus</name>
    <dbReference type="NCBI Taxonomy" id="101924"/>
    <lineage>
        <taxon>Eukaryota</taxon>
        <taxon>Rhodophyta</taxon>
        <taxon>Stylonematophyceae</taxon>
        <taxon>Stylonematales</taxon>
        <taxon>Stylonemataceae</taxon>
        <taxon>Rhodosorus</taxon>
    </lineage>
</organism>
<dbReference type="GO" id="GO:0008652">
    <property type="term" value="P:amino acid biosynthetic process"/>
    <property type="evidence" value="ECO:0007669"/>
    <property type="project" value="UniProtKB-KW"/>
</dbReference>
<protein>
    <recommendedName>
        <fullName evidence="3 7">Chorismate synthase</fullName>
        <ecNumber evidence="3 7">4.2.3.5</ecNumber>
    </recommendedName>
</protein>
<gene>
    <name evidence="9" type="ORF">RMAR00112_LOCUS17831</name>
</gene>
<dbReference type="UniPathway" id="UPA00053">
    <property type="reaction ID" value="UER00090"/>
</dbReference>
<feature type="region of interest" description="Disordered" evidence="8">
    <location>
        <begin position="70"/>
        <end position="92"/>
    </location>
</feature>
<dbReference type="SUPFAM" id="SSF103263">
    <property type="entry name" value="Chorismate synthase, AroC"/>
    <property type="match status" value="1"/>
</dbReference>
<dbReference type="PROSITE" id="PS00787">
    <property type="entry name" value="CHORISMATE_SYNTHASE_1"/>
    <property type="match status" value="1"/>
</dbReference>
<comment type="similarity">
    <text evidence="2 7">Belongs to the chorismate synthase family.</text>
</comment>
<keyword evidence="4 7" id="KW-0028">Amino-acid biosynthesis</keyword>
<accession>A0A7S2ZU64</accession>
<dbReference type="GO" id="GO:0009073">
    <property type="term" value="P:aromatic amino acid family biosynthetic process"/>
    <property type="evidence" value="ECO:0007669"/>
    <property type="project" value="UniProtKB-KW"/>
</dbReference>
<dbReference type="GO" id="GO:0010181">
    <property type="term" value="F:FMN binding"/>
    <property type="evidence" value="ECO:0007669"/>
    <property type="project" value="TreeGrafter"/>
</dbReference>
<dbReference type="GO" id="GO:0004107">
    <property type="term" value="F:chorismate synthase activity"/>
    <property type="evidence" value="ECO:0007669"/>
    <property type="project" value="UniProtKB-EC"/>
</dbReference>
<dbReference type="InterPro" id="IPR035904">
    <property type="entry name" value="Chorismate_synth_AroC_sf"/>
</dbReference>
<dbReference type="GO" id="GO:0009423">
    <property type="term" value="P:chorismate biosynthetic process"/>
    <property type="evidence" value="ECO:0007669"/>
    <property type="project" value="UniProtKB-UniPathway"/>
</dbReference>
<dbReference type="Pfam" id="PF01264">
    <property type="entry name" value="Chorismate_synt"/>
    <property type="match status" value="1"/>
</dbReference>